<dbReference type="Pfam" id="PF13365">
    <property type="entry name" value="Trypsin_2"/>
    <property type="match status" value="1"/>
</dbReference>
<protein>
    <recommendedName>
        <fullName evidence="4">Serine protease</fullName>
    </recommendedName>
</protein>
<evidence type="ECO:0008006" key="4">
    <source>
        <dbReference type="Google" id="ProtNLM"/>
    </source>
</evidence>
<feature type="region of interest" description="Disordered" evidence="1">
    <location>
        <begin position="418"/>
        <end position="437"/>
    </location>
</feature>
<gene>
    <name evidence="2" type="ORF">J2S66_001729</name>
</gene>
<evidence type="ECO:0000313" key="3">
    <source>
        <dbReference type="Proteomes" id="UP001268819"/>
    </source>
</evidence>
<dbReference type="EMBL" id="JAVDSG010000001">
    <property type="protein sequence ID" value="MDR6593345.1"/>
    <property type="molecule type" value="Genomic_DNA"/>
</dbReference>
<dbReference type="RefSeq" id="WP_310305975.1">
    <property type="nucleotide sequence ID" value="NZ_BAAAXB010000001.1"/>
</dbReference>
<reference evidence="2 3" key="1">
    <citation type="submission" date="2023-07" db="EMBL/GenBank/DDBJ databases">
        <title>Sequencing the genomes of 1000 actinobacteria strains.</title>
        <authorList>
            <person name="Klenk H.-P."/>
        </authorList>
    </citation>
    <scope>NUCLEOTIDE SEQUENCE [LARGE SCALE GENOMIC DNA]</scope>
    <source>
        <strain evidence="2 3">DSM 43749</strain>
    </source>
</reference>
<keyword evidence="3" id="KW-1185">Reference proteome</keyword>
<dbReference type="InterPro" id="IPR046880">
    <property type="entry name" value="TPR-S"/>
</dbReference>
<dbReference type="Gene3D" id="2.40.10.10">
    <property type="entry name" value="Trypsin-like serine proteases"/>
    <property type="match status" value="1"/>
</dbReference>
<dbReference type="InterPro" id="IPR043504">
    <property type="entry name" value="Peptidase_S1_PA_chymotrypsin"/>
</dbReference>
<sequence length="533" mass="58411">MTWDRRTSVVELFRAVDALDRPRVEALCADLVEDLRVDERPYPLDQAHRVLGELRRKRYFGPLRRVADALVQAGRSDPTIRRHYAQALLDQGVLTAAVAVLERLLEDVASSPYEATEVRGLLGRAYKQMYVATAPTAPARRRRFLELAVEHYRGVYDQAGLAWHGINLVALLVRAREDRVDLPGDPLLIARNVLAAATGLGHAAGVWDHGTALEACVALGRHEEAVERLHAYLGAGADAFEIAGTLRQLRDVWQLDASREPGLSLLPVLAGALLARRPAGDVAVGAAELSDEVLDRLDHLQKLLGDEGFQSLTWFRTALERCRAVALVEDPVDGGVGTGFLVDGKALHPSCPDVVLVTNAHVVSADHPGALHPDRALVTFRALEGGPGHRIRRVLWSSPVDRLDVTVAELDGVPAQATRCPPARRRPVLRPDEPTSAYVIGHPRGREQVMLSVQDNRLLDADDTRLHYRTPTEEGSSGSPVFNRQWDLIAVHHAGGTRMARLNGRPGLYPANEGVWFDRVRQELAAALDAGRS</sequence>
<dbReference type="InterPro" id="IPR009003">
    <property type="entry name" value="Peptidase_S1_PA"/>
</dbReference>
<name>A0ABU1PRS0_9PSEU</name>
<proteinExistence type="predicted"/>
<dbReference type="Pfam" id="PF20308">
    <property type="entry name" value="TPR-S"/>
    <property type="match status" value="1"/>
</dbReference>
<dbReference type="Proteomes" id="UP001268819">
    <property type="component" value="Unassembled WGS sequence"/>
</dbReference>
<organism evidence="2 3">
    <name type="scientific">Saccharothrix longispora</name>
    <dbReference type="NCBI Taxonomy" id="33920"/>
    <lineage>
        <taxon>Bacteria</taxon>
        <taxon>Bacillati</taxon>
        <taxon>Actinomycetota</taxon>
        <taxon>Actinomycetes</taxon>
        <taxon>Pseudonocardiales</taxon>
        <taxon>Pseudonocardiaceae</taxon>
        <taxon>Saccharothrix</taxon>
    </lineage>
</organism>
<accession>A0ABU1PRS0</accession>
<dbReference type="SUPFAM" id="SSF50494">
    <property type="entry name" value="Trypsin-like serine proteases"/>
    <property type="match status" value="1"/>
</dbReference>
<evidence type="ECO:0000313" key="2">
    <source>
        <dbReference type="EMBL" id="MDR6593345.1"/>
    </source>
</evidence>
<evidence type="ECO:0000256" key="1">
    <source>
        <dbReference type="SAM" id="MobiDB-lite"/>
    </source>
</evidence>
<comment type="caution">
    <text evidence="2">The sequence shown here is derived from an EMBL/GenBank/DDBJ whole genome shotgun (WGS) entry which is preliminary data.</text>
</comment>